<dbReference type="SUPFAM" id="SSF81383">
    <property type="entry name" value="F-box domain"/>
    <property type="match status" value="1"/>
</dbReference>
<reference evidence="3 4" key="1">
    <citation type="journal article" date="2016" name="Genome Announc.">
        <title>Draft Whole-Genome Sequence of Trichoderma gamsii T6085, a Promising Biocontrol Agent of Fusarium Head Blight on Wheat.</title>
        <authorList>
            <person name="Baroncelli R."/>
            <person name="Zapparata A."/>
            <person name="Piaggeschi G."/>
            <person name="Sarrocco S."/>
            <person name="Vannacci G."/>
        </authorList>
    </citation>
    <scope>NUCLEOTIDE SEQUENCE [LARGE SCALE GENOMIC DNA]</scope>
    <source>
        <strain evidence="3 4">T6085</strain>
    </source>
</reference>
<organism evidence="3 4">
    <name type="scientific">Trichoderma gamsii</name>
    <dbReference type="NCBI Taxonomy" id="398673"/>
    <lineage>
        <taxon>Eukaryota</taxon>
        <taxon>Fungi</taxon>
        <taxon>Dikarya</taxon>
        <taxon>Ascomycota</taxon>
        <taxon>Pezizomycotina</taxon>
        <taxon>Sordariomycetes</taxon>
        <taxon>Hypocreomycetidae</taxon>
        <taxon>Hypocreales</taxon>
        <taxon>Hypocreaceae</taxon>
        <taxon>Trichoderma</taxon>
    </lineage>
</organism>
<name>A0A2P4Z7N5_9HYPO</name>
<keyword evidence="4" id="KW-1185">Reference proteome</keyword>
<dbReference type="GeneID" id="29989806"/>
<dbReference type="RefSeq" id="XP_018657045.2">
    <property type="nucleotide sequence ID" value="XM_018809723.2"/>
</dbReference>
<gene>
    <name evidence="3" type="ORF">TGAM01_v210839</name>
</gene>
<proteinExistence type="predicted"/>
<sequence length="315" mass="36083">MAPIFHLSLEITSHIVEHLSPNDFLCLRQTCHTLNNTTLHIFSQKYFRTRRVMLERRSLEALANIAEHPALGSSIEEVEICTNYLLPLDELRIIEPLSRPFSEMAAERERRENGQDEETDEEMEEEDEGEGEGEDGENTSGEEADSDDDDNHYPHLRRLNETAYCKAFNDQEELIKRGGDIVYLTRAMKGLVNCKTRRITDDNRVWGLRHLWREIGILPQRCLTFESSKSVKLVRRMLHAFFTALAESNASIDFLEVASGCVVDNANRISPDMLAKPSSATLDNFRLKTLTTLYLNLDHLVELSCRVIRLTACRA</sequence>
<accession>A0A2P4Z7N5</accession>
<feature type="compositionally biased region" description="Acidic residues" evidence="1">
    <location>
        <begin position="115"/>
        <end position="150"/>
    </location>
</feature>
<dbReference type="EMBL" id="JPDN02000074">
    <property type="protein sequence ID" value="PON20288.1"/>
    <property type="molecule type" value="Genomic_DNA"/>
</dbReference>
<evidence type="ECO:0000313" key="4">
    <source>
        <dbReference type="Proteomes" id="UP000054821"/>
    </source>
</evidence>
<dbReference type="Proteomes" id="UP000054821">
    <property type="component" value="Unassembled WGS sequence"/>
</dbReference>
<comment type="caution">
    <text evidence="3">The sequence shown here is derived from an EMBL/GenBank/DDBJ whole genome shotgun (WGS) entry which is preliminary data.</text>
</comment>
<evidence type="ECO:0000313" key="3">
    <source>
        <dbReference type="EMBL" id="PON20288.1"/>
    </source>
</evidence>
<protein>
    <recommendedName>
        <fullName evidence="2">F-box domain-containing protein</fullName>
    </recommendedName>
</protein>
<feature type="compositionally biased region" description="Basic and acidic residues" evidence="1">
    <location>
        <begin position="105"/>
        <end position="114"/>
    </location>
</feature>
<dbReference type="InterPro" id="IPR001810">
    <property type="entry name" value="F-box_dom"/>
</dbReference>
<feature type="region of interest" description="Disordered" evidence="1">
    <location>
        <begin position="104"/>
        <end position="153"/>
    </location>
</feature>
<feature type="domain" description="F-box" evidence="2">
    <location>
        <begin position="4"/>
        <end position="36"/>
    </location>
</feature>
<dbReference type="InterPro" id="IPR036047">
    <property type="entry name" value="F-box-like_dom_sf"/>
</dbReference>
<dbReference type="AlphaFoldDB" id="A0A2P4Z7N5"/>
<dbReference type="Pfam" id="PF00646">
    <property type="entry name" value="F-box"/>
    <property type="match status" value="1"/>
</dbReference>
<evidence type="ECO:0000256" key="1">
    <source>
        <dbReference type="SAM" id="MobiDB-lite"/>
    </source>
</evidence>
<evidence type="ECO:0000259" key="2">
    <source>
        <dbReference type="Pfam" id="PF00646"/>
    </source>
</evidence>
<dbReference type="CDD" id="cd09917">
    <property type="entry name" value="F-box_SF"/>
    <property type="match status" value="1"/>
</dbReference>
<dbReference type="STRING" id="398673.A0A2P4Z7N5"/>